<evidence type="ECO:0000313" key="1">
    <source>
        <dbReference type="EMBL" id="MCL3999050.1"/>
    </source>
</evidence>
<protein>
    <submittedName>
        <fullName evidence="1">Uncharacterized protein</fullName>
    </submittedName>
</protein>
<name>A0ABT0P5P0_9ACTN</name>
<dbReference type="EMBL" id="JAMCCK010000121">
    <property type="protein sequence ID" value="MCL3999050.1"/>
    <property type="molecule type" value="Genomic_DNA"/>
</dbReference>
<proteinExistence type="predicted"/>
<gene>
    <name evidence="1" type="ORF">M4438_37130</name>
</gene>
<comment type="caution">
    <text evidence="1">The sequence shown here is derived from an EMBL/GenBank/DDBJ whole genome shotgun (WGS) entry which is preliminary data.</text>
</comment>
<sequence length="60" mass="6532">MEELKTKCTDLQAHCRFLEARLQTVATAANLLALENAALSGQAPDEGKVLALPRSRTHMP</sequence>
<reference evidence="1 2" key="1">
    <citation type="submission" date="2022-05" db="EMBL/GenBank/DDBJ databases">
        <title>Genome Resource of Streptomyces lavenduligriseus GA1-1, a Strain with Broad-Spectrum Antifungal Activity against Phytopathogenic Fungi.</title>
        <authorList>
            <person name="Qi D."/>
        </authorList>
    </citation>
    <scope>NUCLEOTIDE SEQUENCE [LARGE SCALE GENOMIC DNA]</scope>
    <source>
        <strain evidence="1 2">GA1-1</strain>
    </source>
</reference>
<organism evidence="1 2">
    <name type="scientific">Streptomyces lavenduligriseus</name>
    <dbReference type="NCBI Taxonomy" id="67315"/>
    <lineage>
        <taxon>Bacteria</taxon>
        <taxon>Bacillati</taxon>
        <taxon>Actinomycetota</taxon>
        <taxon>Actinomycetes</taxon>
        <taxon>Kitasatosporales</taxon>
        <taxon>Streptomycetaceae</taxon>
        <taxon>Streptomyces</taxon>
    </lineage>
</organism>
<accession>A0ABT0P5P0</accession>
<keyword evidence="2" id="KW-1185">Reference proteome</keyword>
<dbReference type="Proteomes" id="UP001202052">
    <property type="component" value="Unassembled WGS sequence"/>
</dbReference>
<evidence type="ECO:0000313" key="2">
    <source>
        <dbReference type="Proteomes" id="UP001202052"/>
    </source>
</evidence>
<dbReference type="RefSeq" id="WP_249493581.1">
    <property type="nucleotide sequence ID" value="NZ_JAMCCK010000121.1"/>
</dbReference>